<comment type="caution">
    <text evidence="4">The sequence shown here is derived from an EMBL/GenBank/DDBJ whole genome shotgun (WGS) entry which is preliminary data.</text>
</comment>
<evidence type="ECO:0000313" key="4">
    <source>
        <dbReference type="EMBL" id="RFM23162.1"/>
    </source>
</evidence>
<dbReference type="InterPro" id="IPR025684">
    <property type="entry name" value="SprA_N_dom"/>
</dbReference>
<dbReference type="Proteomes" id="UP000266389">
    <property type="component" value="Unassembled WGS sequence"/>
</dbReference>
<gene>
    <name evidence="4" type="primary">sprA</name>
    <name evidence="4" type="ORF">D0433_12375</name>
</gene>
<proteinExistence type="predicted"/>
<dbReference type="NCBIfam" id="TIGR04189">
    <property type="entry name" value="surface_SprA"/>
    <property type="match status" value="1"/>
</dbReference>
<organism evidence="4 5">
    <name type="scientific">Candidatus Thermochlorobacter aerophilus</name>
    <dbReference type="NCBI Taxonomy" id="1868324"/>
    <lineage>
        <taxon>Bacteria</taxon>
        <taxon>Pseudomonadati</taxon>
        <taxon>Chlorobiota</taxon>
        <taxon>Chlorobiia</taxon>
        <taxon>Chlorobiales</taxon>
        <taxon>Candidatus Thermochlorobacteriaceae</taxon>
        <taxon>Candidatus Thermochlorobacter</taxon>
    </lineage>
</organism>
<protein>
    <submittedName>
        <fullName evidence="4">Cell surface protein SprA</fullName>
    </submittedName>
</protein>
<feature type="domain" description="Gliding motility protein SprA N-terminal" evidence="3">
    <location>
        <begin position="1241"/>
        <end position="1687"/>
    </location>
</feature>
<evidence type="ECO:0000256" key="1">
    <source>
        <dbReference type="SAM" id="MobiDB-lite"/>
    </source>
</evidence>
<name>A0A395LX57_9BACT</name>
<feature type="region of interest" description="Disordered" evidence="1">
    <location>
        <begin position="1131"/>
        <end position="1151"/>
    </location>
</feature>
<evidence type="ECO:0000259" key="3">
    <source>
        <dbReference type="Pfam" id="PF14349"/>
    </source>
</evidence>
<dbReference type="Pfam" id="PF14349">
    <property type="entry name" value="SprA_N"/>
    <property type="match status" value="1"/>
</dbReference>
<dbReference type="EMBL" id="PHFL01000069">
    <property type="protein sequence ID" value="RFM23162.1"/>
    <property type="molecule type" value="Genomic_DNA"/>
</dbReference>
<keyword evidence="2" id="KW-1133">Transmembrane helix</keyword>
<evidence type="ECO:0000256" key="2">
    <source>
        <dbReference type="SAM" id="Phobius"/>
    </source>
</evidence>
<sequence length="2434" mass="272019">MRQYFCKRKDIAHRHFACKSVLTFVSVLATVISAAAMPLLNEELTAHIAAKGLTAWLSHWIGAGKNKTAPKQTSKKRLVRHSLRISNFERSTNQTNPVADTLQLEPTAAGTADAEHQGMALMEAPKRNVEAGTDSVQRSSTYASVIDSLLATPFDSTARIEQFRYRRYDSPVLRVSEPFLSPLFLPATAPKREVTLDSTGQFITISEKIDGYSVKPSVRVPFELYRKLRFEEMLKQNFREISNRQFRMQSQDAFSDVLGKITKLQILVPGGESSFFATLFGPPTVSLQVAGNIDIRAGVELEDSKDPQRIAIGAGRRADPRFDQQVQFNLSGLIGDKLNLTADWNTQRPFEFENQLRLGYRGYEDDIVQSIEAGNVALTLPTSLIGSSQALFGIKAKMQLAGLGITAVASQQRGRSDALSISGGTQETTVNLQAWEYDILRHFFISNFYATNWDRAFSTQLPQINVAQDPEGRQLGRIEVWRLPEQGAQQFPERRAAVALFNYGDEPYDPRKLEDGIGFAFPRPRYYDVPEAQSDAVLERFRNADTLEALPVSQGVVGEFVLLKEGEDYTVDRRLGYISFRSPVNDGDAIAVAYQFVRQGVPPVQIGDFSNDPPRRRLILKLIKPAQLTSSNQGAWLLMLKNIYSLRTQNISPENFSLKILYSVPGNVPPEQENLPIPGSGFLLTILGLDRFNPNNVPPADQRFDFIPGLTIDPQRGLIIFPYLRPFDKQIREELRRLGRIDASGNYINPSDSNFVYQEIYFNQQRPTASDAGTKNRYIIRAKFSGGIQNPLQIGFNVAQGSVRVSSNGQPLTEGLDYTVDYQLGQVQILRPELLAPGANLRVDYERNDIVLLAARTILGSRAEYTFSENFKIGGTFLQYAERPLADKVRVGDEPIFNRIYGFDMQFKSDMPWLTRLIDELPLISTREPSELNINAEFAQVLPGTPSELQTSLDPDGVSFIDDFEGSRQNLTLGLESNLWTLASPPSNDPSPTLFQDSVRHAQRAYLSWYRLPQGDPRNVPTAVIFPNRRAAREEIQQRPFYLEYYPRRRGQYNFSLDFLRQAQLTRPDGAWAGVMRFFPQFVRNLQDANIEFIEFWFKYDSLGTGTGNDVGNLHIDLGIISEDVIPNGRLNTEDGMPISSDPNGQNDNPNDIGRDAYGRFLINTSPARVNGVVNTGDVGTEDVGLDGVPDELERQIHSAFIDGARTILGANNPEFLRLQSDPAADNFVGTDIRVLDRVANTEGNSSAQGALVGTKILPDTEDLNGNQAVDRQNSFYRYTIPINPAELRQGRGRFVVGGGERNGGWVQFRIPLQAFTSRIGDIGDFRNIAYARVWVDGFRQAARFGFATFDFVGSQWRRTDSLSAVASINVEENSAVYAIPPGAQRARNLQRPDQNILANEQSLVIIGRNIEPGAVRSAFRNFALGGQGSGFNLNPYRRLRAFLHADARGIIYNPNNPQDPNNTQAVIRFGDDIEQNYYEYRLPLKPSPNVVVPELNSPDYEAVARLVWPRENELDIDLQALAALKLRARDTLTRQIKERLPNGHEIIIQGNPTLGNVRFFLVGIRNPAPVTIDSAVIWINELRASGYNQEAGWAVRANATLKLADFAALSATLSRRTADFHAIDVRLNQLAAQNNTLDWSISTTVNLHKFLPAEAGWSIPISYTRAEQFAEPKFQPGQFDIQLQAAIERAIADTLEKGATQEQAVAFGETLRRQAQSLSSTTQFSIPRVQKSQPSESWLARLTIDRLAVSYNSTYFNSRSPVQEFNNSWSWSANVDYTLPIAAEGGFFIEPFQFLEKVPVLNIYKNWKFYYLPQAIGLSLSLQRSRSQFQNRGQPPATPNVLFTAVRNLTIDYSKITETFGMRYSSSIGSNLFSTVFNVADTSERSDSEVWNRILQDLSRFTLGRDQSYNQNIAFDWRPKLIEWLDWINLSLNYTAQYTWQNPQPDAVQPIGNATSSTGNFGINASLNIRGLISKLGGSRSGSYYQHPFGQLTAVADSLEQEPASVSLANVLSSVGSVLKVFTNFDQISIRYSQTNSTRNTGVAGGAGFFNFFPFNLSQRRDVPPPPSLAYQLGLSSDPGERIRLEPVGNTVLTFPDALSKVINISAQTTWNIAENFRIDITFQSNWTDNQNRIINSATGLITQDDFSGTQTLSFVLLFKDVGSFASQVPRDSVGGFLSDNARLSSAFQRGFETFSLGRSVGSLLGLSDLAQSRFPLPNWRISWTGLENFFFFRDLFASAVLEHGYTATFTKNYTQPTGNEQQVLNATINEQLSPLIGLTVQWKFGMSMTIAYGTSRSFSLLLANNTLDRSTSTSFSIAMNFQKQGLKIPLEFWPFNGAVLENTLDLSFNLTLADEERQQITFPAGAQEPRVNQGVGTTRFNFEPRIGYALSSRVSASFFWRYTRITPKASGGQIFESVRQDIGFNFRIGIGN</sequence>
<keyword evidence="2" id="KW-0812">Transmembrane</keyword>
<feature type="transmembrane region" description="Helical" evidence="2">
    <location>
        <begin position="21"/>
        <end position="40"/>
    </location>
</feature>
<feature type="compositionally biased region" description="Polar residues" evidence="1">
    <location>
        <begin position="1141"/>
        <end position="1150"/>
    </location>
</feature>
<keyword evidence="2" id="KW-0472">Membrane</keyword>
<accession>A0A395LX57</accession>
<evidence type="ECO:0000313" key="5">
    <source>
        <dbReference type="Proteomes" id="UP000266389"/>
    </source>
</evidence>
<dbReference type="InterPro" id="IPR026377">
    <property type="entry name" value="Cell_surface_SprA"/>
</dbReference>
<reference evidence="4 5" key="1">
    <citation type="journal article" date="2011" name="ISME J.">
        <title>Community ecology of hot spring cyanobacterial mats: predominant populations and their functional potential.</title>
        <authorList>
            <person name="Klatt C.G."/>
            <person name="Wood J.M."/>
            <person name="Rusch D.B."/>
            <person name="Bateson M.M."/>
            <person name="Hamamura N."/>
            <person name="Heidelberg J.F."/>
            <person name="Grossman A.R."/>
            <person name="Bhaya D."/>
            <person name="Cohan F.M."/>
            <person name="Kuhl M."/>
            <person name="Bryant D.A."/>
            <person name="Ward D.M."/>
        </authorList>
    </citation>
    <scope>NUCLEOTIDE SEQUENCE [LARGE SCALE GENOMIC DNA]</scope>
    <source>
        <strain evidence="4">OS</strain>
    </source>
</reference>